<dbReference type="EMBL" id="VYDA01000671">
    <property type="protein sequence ID" value="MYH63741.1"/>
    <property type="molecule type" value="Genomic_DNA"/>
</dbReference>
<protein>
    <submittedName>
        <fullName evidence="1">Beta-galactosidase</fullName>
    </submittedName>
</protein>
<evidence type="ECO:0000313" key="1">
    <source>
        <dbReference type="EMBL" id="MYH63741.1"/>
    </source>
</evidence>
<organism evidence="1">
    <name type="scientific">Caldilineaceae bacterium SB0675_bin_29</name>
    <dbReference type="NCBI Taxonomy" id="2605266"/>
    <lineage>
        <taxon>Bacteria</taxon>
        <taxon>Bacillati</taxon>
        <taxon>Chloroflexota</taxon>
        <taxon>Caldilineae</taxon>
        <taxon>Caldilineales</taxon>
        <taxon>Caldilineaceae</taxon>
    </lineage>
</organism>
<reference evidence="1" key="1">
    <citation type="submission" date="2019-09" db="EMBL/GenBank/DDBJ databases">
        <title>Characterisation of the sponge microbiome using genome-centric metagenomics.</title>
        <authorList>
            <person name="Engelberts J.P."/>
            <person name="Robbins S.J."/>
            <person name="De Goeij J.M."/>
            <person name="Aranda M."/>
            <person name="Bell S.C."/>
            <person name="Webster N.S."/>
        </authorList>
    </citation>
    <scope>NUCLEOTIDE SEQUENCE</scope>
    <source>
        <strain evidence="1">SB0675_bin_29</strain>
    </source>
</reference>
<dbReference type="AlphaFoldDB" id="A0A6B1G6L7"/>
<dbReference type="SUPFAM" id="SSF49785">
    <property type="entry name" value="Galactose-binding domain-like"/>
    <property type="match status" value="1"/>
</dbReference>
<accession>A0A6B1G6L7</accession>
<dbReference type="InterPro" id="IPR008979">
    <property type="entry name" value="Galactose-bd-like_sf"/>
</dbReference>
<gene>
    <name evidence="1" type="ORF">F4148_18995</name>
</gene>
<sequence>MSIPRPEYPRPQFVRKDWLCLNGEWEFEIDQGDSGLERGLLGRSLGGRITVPFCPESKLSGVEDHDFLEAVWYRRE</sequence>
<feature type="non-terminal residue" evidence="1">
    <location>
        <position position="76"/>
    </location>
</feature>
<comment type="caution">
    <text evidence="1">The sequence shown here is derived from an EMBL/GenBank/DDBJ whole genome shotgun (WGS) entry which is preliminary data.</text>
</comment>
<name>A0A6B1G6L7_9CHLR</name>
<dbReference type="Gene3D" id="2.60.120.260">
    <property type="entry name" value="Galactose-binding domain-like"/>
    <property type="match status" value="1"/>
</dbReference>
<proteinExistence type="predicted"/>